<accession>A0A0B5ILG8</accession>
<dbReference type="RefSeq" id="WP_041134941.1">
    <property type="nucleotide sequence ID" value="NZ_CP010408.1"/>
</dbReference>
<reference evidence="2 3" key="1">
    <citation type="submission" date="2014-12" db="EMBL/GenBank/DDBJ databases">
        <title>Complete genome sequence of Streptomyces vietnamensis strain GIMV4.0001, a genetic manipulable producer of the benzoisochromanequinone antibiotic granaticin.</title>
        <authorList>
            <person name="Deng M.R."/>
            <person name="Guo J."/>
            <person name="Ma L.Y."/>
            <person name="Feng G.D."/>
            <person name="Mo C.Y."/>
            <person name="Zhu H.H."/>
        </authorList>
    </citation>
    <scope>NUCLEOTIDE SEQUENCE [LARGE SCALE GENOMIC DNA]</scope>
    <source>
        <strain evidence="3">GIMV4.0001</strain>
        <plasmid evidence="2 3">pSVL1</plasmid>
    </source>
</reference>
<geneLocation type="plasmid" evidence="2 3">
    <name>pSVL1</name>
</geneLocation>
<feature type="region of interest" description="Disordered" evidence="1">
    <location>
        <begin position="40"/>
        <end position="85"/>
    </location>
</feature>
<keyword evidence="2" id="KW-0614">Plasmid</keyword>
<proteinExistence type="predicted"/>
<organism evidence="2 3">
    <name type="scientific">Streptomyces vietnamensis</name>
    <dbReference type="NCBI Taxonomy" id="362257"/>
    <lineage>
        <taxon>Bacteria</taxon>
        <taxon>Bacillati</taxon>
        <taxon>Actinomycetota</taxon>
        <taxon>Actinomycetes</taxon>
        <taxon>Kitasatosporales</taxon>
        <taxon>Streptomycetaceae</taxon>
        <taxon>Streptomyces</taxon>
    </lineage>
</organism>
<name>A0A0B5ILG8_9ACTN</name>
<evidence type="ECO:0000313" key="3">
    <source>
        <dbReference type="Proteomes" id="UP000031774"/>
    </source>
</evidence>
<dbReference type="EMBL" id="CP010408">
    <property type="protein sequence ID" value="AJF70473.1"/>
    <property type="molecule type" value="Genomic_DNA"/>
</dbReference>
<dbReference type="AlphaFoldDB" id="A0A0B5ILG8"/>
<protein>
    <submittedName>
        <fullName evidence="2">Uncharacterized protein</fullName>
    </submittedName>
</protein>
<sequence>MIRRAHCLDDPEGLPHVEAFVVAVPAGVADKQRPGFEERWKEHTEEGSVFRPLRGLPEPAPRKRSAGGPAPLHRARGVGGVLLGA</sequence>
<dbReference type="KEGG" id="svt:SVTN_40655"/>
<dbReference type="Proteomes" id="UP000031774">
    <property type="component" value="Plasmid pSVL1"/>
</dbReference>
<gene>
    <name evidence="2" type="ORF">SVTN_40655</name>
</gene>
<evidence type="ECO:0000256" key="1">
    <source>
        <dbReference type="SAM" id="MobiDB-lite"/>
    </source>
</evidence>
<dbReference type="HOGENOM" id="CLU_2511423_0_0_11"/>
<evidence type="ECO:0000313" key="2">
    <source>
        <dbReference type="EMBL" id="AJF70473.1"/>
    </source>
</evidence>
<keyword evidence="3" id="KW-1185">Reference proteome</keyword>